<keyword evidence="10" id="KW-0732">Signal</keyword>
<comment type="cofactor">
    <cofactor evidence="1">
        <name>Mn(2+)</name>
        <dbReference type="ChEBI" id="CHEBI:29035"/>
    </cofactor>
</comment>
<evidence type="ECO:0000256" key="5">
    <source>
        <dbReference type="ARBA" id="ARBA00022801"/>
    </source>
</evidence>
<evidence type="ECO:0000313" key="13">
    <source>
        <dbReference type="Proteomes" id="UP001168098"/>
    </source>
</evidence>
<feature type="domain" description="PPM-type phosphatase" evidence="11">
    <location>
        <begin position="58"/>
        <end position="233"/>
    </location>
</feature>
<evidence type="ECO:0000256" key="8">
    <source>
        <dbReference type="ARBA" id="ARBA00023211"/>
    </source>
</evidence>
<keyword evidence="6" id="KW-0460">Magnesium</keyword>
<keyword evidence="8" id="KW-0464">Manganese</keyword>
<comment type="caution">
    <text evidence="12">The sequence shown here is derived from an EMBL/GenBank/DDBJ whole genome shotgun (WGS) entry which is preliminary data.</text>
</comment>
<sequence length="233" mass="26820">MNEFKIVSLLLGLFVCRIPSSNGVSVSCMMVYDEGGAAAVFRSPECPDWIPVHNQTLNCQFATIRGWREYQEDRISCDLDMKIPLLDAGKREPMEMRVGLVGVFDGHGGEEASDMASKLFMDYFLLHTIFNIYKKMIAFNKEQDTDLQSKEGDDESLQMKILREALLRTIHEIDLKFSKASVPLFHYVFEVIFLMTHLVFFLLSGSSSKQSSCRIHSHCCCYHRWSNFGWECW</sequence>
<keyword evidence="4" id="KW-0479">Metal-binding</keyword>
<keyword evidence="7" id="KW-0904">Protein phosphatase</keyword>
<dbReference type="PROSITE" id="PS01032">
    <property type="entry name" value="PPM_1"/>
    <property type="match status" value="1"/>
</dbReference>
<dbReference type="InterPro" id="IPR036457">
    <property type="entry name" value="PPM-type-like_dom_sf"/>
</dbReference>
<keyword evidence="9" id="KW-1133">Transmembrane helix</keyword>
<dbReference type="Gene3D" id="3.60.40.10">
    <property type="entry name" value="PPM-type phosphatase domain"/>
    <property type="match status" value="1"/>
</dbReference>
<evidence type="ECO:0000256" key="2">
    <source>
        <dbReference type="ARBA" id="ARBA00001946"/>
    </source>
</evidence>
<dbReference type="AlphaFoldDB" id="A0AA39DT54"/>
<keyword evidence="5" id="KW-0378">Hydrolase</keyword>
<proteinExistence type="predicted"/>
<evidence type="ECO:0000256" key="7">
    <source>
        <dbReference type="ARBA" id="ARBA00022912"/>
    </source>
</evidence>
<evidence type="ECO:0000256" key="3">
    <source>
        <dbReference type="ARBA" id="ARBA00013081"/>
    </source>
</evidence>
<keyword evidence="13" id="KW-1185">Reference proteome</keyword>
<dbReference type="EC" id="3.1.3.16" evidence="3"/>
<organism evidence="12 13">
    <name type="scientific">Vitis rotundifolia</name>
    <name type="common">Muscadine grape</name>
    <dbReference type="NCBI Taxonomy" id="103349"/>
    <lineage>
        <taxon>Eukaryota</taxon>
        <taxon>Viridiplantae</taxon>
        <taxon>Streptophyta</taxon>
        <taxon>Embryophyta</taxon>
        <taxon>Tracheophyta</taxon>
        <taxon>Spermatophyta</taxon>
        <taxon>Magnoliopsida</taxon>
        <taxon>eudicotyledons</taxon>
        <taxon>Gunneridae</taxon>
        <taxon>Pentapetalae</taxon>
        <taxon>rosids</taxon>
        <taxon>Vitales</taxon>
        <taxon>Vitaceae</taxon>
        <taxon>Viteae</taxon>
        <taxon>Vitis</taxon>
    </lineage>
</organism>
<dbReference type="Proteomes" id="UP001168098">
    <property type="component" value="Unassembled WGS sequence"/>
</dbReference>
<keyword evidence="9" id="KW-0472">Membrane</keyword>
<evidence type="ECO:0000256" key="10">
    <source>
        <dbReference type="SAM" id="SignalP"/>
    </source>
</evidence>
<feature type="transmembrane region" description="Helical" evidence="9">
    <location>
        <begin position="184"/>
        <end position="204"/>
    </location>
</feature>
<name>A0AA39DT54_VITRO</name>
<accession>A0AA39DT54</accession>
<evidence type="ECO:0000256" key="6">
    <source>
        <dbReference type="ARBA" id="ARBA00022842"/>
    </source>
</evidence>
<dbReference type="InterPro" id="IPR000222">
    <property type="entry name" value="PP2C_BS"/>
</dbReference>
<keyword evidence="9" id="KW-0812">Transmembrane</keyword>
<evidence type="ECO:0000259" key="11">
    <source>
        <dbReference type="PROSITE" id="PS51746"/>
    </source>
</evidence>
<dbReference type="PROSITE" id="PS51746">
    <property type="entry name" value="PPM_2"/>
    <property type="match status" value="1"/>
</dbReference>
<evidence type="ECO:0000256" key="9">
    <source>
        <dbReference type="SAM" id="Phobius"/>
    </source>
</evidence>
<evidence type="ECO:0000256" key="1">
    <source>
        <dbReference type="ARBA" id="ARBA00001936"/>
    </source>
</evidence>
<feature type="chain" id="PRO_5041243398" description="protein-serine/threonine phosphatase" evidence="10">
    <location>
        <begin position="24"/>
        <end position="233"/>
    </location>
</feature>
<gene>
    <name evidence="12" type="ORF">PVL29_008355</name>
</gene>
<dbReference type="InterPro" id="IPR001932">
    <property type="entry name" value="PPM-type_phosphatase-like_dom"/>
</dbReference>
<reference evidence="12 13" key="1">
    <citation type="journal article" date="2023" name="BMC Biotechnol.">
        <title>Vitis rotundifolia cv Carlos genome sequencing.</title>
        <authorList>
            <person name="Huff M."/>
            <person name="Hulse-Kemp A."/>
            <person name="Scheffler B."/>
            <person name="Youngblood R."/>
            <person name="Simpson S."/>
            <person name="Babiker E."/>
            <person name="Staton M."/>
        </authorList>
    </citation>
    <scope>NUCLEOTIDE SEQUENCE [LARGE SCALE GENOMIC DNA]</scope>
    <source>
        <tissue evidence="12">Leaf</tissue>
    </source>
</reference>
<evidence type="ECO:0000256" key="4">
    <source>
        <dbReference type="ARBA" id="ARBA00022723"/>
    </source>
</evidence>
<dbReference type="PROSITE" id="PS51257">
    <property type="entry name" value="PROKAR_LIPOPROTEIN"/>
    <property type="match status" value="1"/>
</dbReference>
<dbReference type="GO" id="GO:0004722">
    <property type="term" value="F:protein serine/threonine phosphatase activity"/>
    <property type="evidence" value="ECO:0007669"/>
    <property type="project" value="UniProtKB-EC"/>
</dbReference>
<feature type="signal peptide" evidence="10">
    <location>
        <begin position="1"/>
        <end position="23"/>
    </location>
</feature>
<comment type="cofactor">
    <cofactor evidence="2">
        <name>Mg(2+)</name>
        <dbReference type="ChEBI" id="CHEBI:18420"/>
    </cofactor>
</comment>
<dbReference type="GO" id="GO:0046872">
    <property type="term" value="F:metal ion binding"/>
    <property type="evidence" value="ECO:0007669"/>
    <property type="project" value="UniProtKB-KW"/>
</dbReference>
<evidence type="ECO:0000313" key="12">
    <source>
        <dbReference type="EMBL" id="KAJ9696053.1"/>
    </source>
</evidence>
<protein>
    <recommendedName>
        <fullName evidence="3">protein-serine/threonine phosphatase</fullName>
        <ecNumber evidence="3">3.1.3.16</ecNumber>
    </recommendedName>
</protein>
<dbReference type="EMBL" id="JARBHA010000007">
    <property type="protein sequence ID" value="KAJ9696053.1"/>
    <property type="molecule type" value="Genomic_DNA"/>
</dbReference>
<dbReference type="SUPFAM" id="SSF81606">
    <property type="entry name" value="PP2C-like"/>
    <property type="match status" value="1"/>
</dbReference>